<comment type="subcellular location">
    <subcellularLocation>
        <location evidence="1">Membrane</location>
        <topology evidence="1">Multi-pass membrane protein</topology>
    </subcellularLocation>
</comment>
<dbReference type="EMBL" id="JAPWTK010000580">
    <property type="protein sequence ID" value="KAJ8938160.1"/>
    <property type="molecule type" value="Genomic_DNA"/>
</dbReference>
<reference evidence="8" key="1">
    <citation type="journal article" date="2023" name="Insect Mol. Biol.">
        <title>Genome sequencing provides insights into the evolution of gene families encoding plant cell wall-degrading enzymes in longhorned beetles.</title>
        <authorList>
            <person name="Shin N.R."/>
            <person name="Okamura Y."/>
            <person name="Kirsch R."/>
            <person name="Pauchet Y."/>
        </authorList>
    </citation>
    <scope>NUCLEOTIDE SEQUENCE</scope>
    <source>
        <strain evidence="8">AMC_N1</strain>
    </source>
</reference>
<dbReference type="GO" id="GO:0020037">
    <property type="term" value="F:heme binding"/>
    <property type="evidence" value="ECO:0007669"/>
    <property type="project" value="TreeGrafter"/>
</dbReference>
<dbReference type="Pfam" id="PF03137">
    <property type="entry name" value="OATP"/>
    <property type="match status" value="1"/>
</dbReference>
<organism evidence="8 9">
    <name type="scientific">Aromia moschata</name>
    <dbReference type="NCBI Taxonomy" id="1265417"/>
    <lineage>
        <taxon>Eukaryota</taxon>
        <taxon>Metazoa</taxon>
        <taxon>Ecdysozoa</taxon>
        <taxon>Arthropoda</taxon>
        <taxon>Hexapoda</taxon>
        <taxon>Insecta</taxon>
        <taxon>Pterygota</taxon>
        <taxon>Neoptera</taxon>
        <taxon>Endopterygota</taxon>
        <taxon>Coleoptera</taxon>
        <taxon>Polyphaga</taxon>
        <taxon>Cucujiformia</taxon>
        <taxon>Chrysomeloidea</taxon>
        <taxon>Cerambycidae</taxon>
        <taxon>Cerambycinae</taxon>
        <taxon>Callichromatini</taxon>
        <taxon>Aromia</taxon>
    </lineage>
</organism>
<evidence type="ECO:0000256" key="2">
    <source>
        <dbReference type="ARBA" id="ARBA00022692"/>
    </source>
</evidence>
<gene>
    <name evidence="8" type="ORF">NQ318_011925</name>
</gene>
<dbReference type="InterPro" id="IPR004156">
    <property type="entry name" value="OATP"/>
</dbReference>
<feature type="transmembrane region" description="Helical" evidence="7">
    <location>
        <begin position="158"/>
        <end position="179"/>
    </location>
</feature>
<dbReference type="GO" id="GO:0097037">
    <property type="term" value="P:heme export"/>
    <property type="evidence" value="ECO:0007669"/>
    <property type="project" value="TreeGrafter"/>
</dbReference>
<accession>A0AAV8XI46</accession>
<proteinExistence type="predicted"/>
<feature type="transmembrane region" description="Helical" evidence="7">
    <location>
        <begin position="271"/>
        <end position="292"/>
    </location>
</feature>
<feature type="transmembrane region" description="Helical" evidence="7">
    <location>
        <begin position="25"/>
        <end position="43"/>
    </location>
</feature>
<evidence type="ECO:0000256" key="5">
    <source>
        <dbReference type="ARBA" id="ARBA00023157"/>
    </source>
</evidence>
<feature type="transmembrane region" description="Helical" evidence="7">
    <location>
        <begin position="425"/>
        <end position="444"/>
    </location>
</feature>
<protein>
    <recommendedName>
        <fullName evidence="10">Major facilitator superfamily (MFS) profile domain-containing protein</fullName>
    </recommendedName>
</protein>
<evidence type="ECO:0000256" key="7">
    <source>
        <dbReference type="SAM" id="Phobius"/>
    </source>
</evidence>
<feature type="region of interest" description="Disordered" evidence="6">
    <location>
        <begin position="454"/>
        <end position="474"/>
    </location>
</feature>
<keyword evidence="2 7" id="KW-0812">Transmembrane</keyword>
<dbReference type="PANTHER" id="PTHR10924">
    <property type="entry name" value="MAJOR FACILITATOR SUPERFAMILY PROTEIN-RELATED"/>
    <property type="match status" value="1"/>
</dbReference>
<dbReference type="GO" id="GO:0015232">
    <property type="term" value="F:heme transmembrane transporter activity"/>
    <property type="evidence" value="ECO:0007669"/>
    <property type="project" value="TreeGrafter"/>
</dbReference>
<feature type="transmembrane region" description="Helical" evidence="7">
    <location>
        <begin position="72"/>
        <end position="90"/>
    </location>
</feature>
<feature type="transmembrane region" description="Helical" evidence="7">
    <location>
        <begin position="365"/>
        <end position="388"/>
    </location>
</feature>
<sequence length="474" mass="52554">MDVTDMTVLRSHHYVYTLYYPKGNLLMLNAAIILSIVLFYLDLRLVHVDQTESNDLIEKSPRISVRVYKRRWIILLIFILYSAANSFQWMEYSIITNIVKRYYNVSSLAVDWTSIIYMAVYPIIVIPVSYGLRVAALVGGIGTALAAAIKVFSTDQDLFYVVILGQAIGSAAQVFILCLPAKIAAVWFKPSEASTACSLAVFGTQLGFALGFVLPTSMVKNHEEIKAIGSNFPRQPPLPPSLTQAEERKKKPPTFREFLDLFMKLFKKNGFVLHMVAYGINVGVFAAIGTFLNQFVLQFFPHAEEDAGRMGLLMVICGMIGTVLFGIYLDKTHQYKETTLFVYYMSAVSVATFMVALELRRKTLAYVTAGFVGFFTNAYMPVGFEFAIEITFPADESTTTGLLNAMTQALGVLITLGLGKLNTSLGPLWALGSQAFLLLLGAILTQNVPNKKKRQEAFETSKNKPKVSTTGSNV</sequence>
<evidence type="ECO:0000256" key="1">
    <source>
        <dbReference type="ARBA" id="ARBA00004141"/>
    </source>
</evidence>
<dbReference type="SUPFAM" id="SSF103473">
    <property type="entry name" value="MFS general substrate transporter"/>
    <property type="match status" value="1"/>
</dbReference>
<comment type="caution">
    <text evidence="8">The sequence shown here is derived from an EMBL/GenBank/DDBJ whole genome shotgun (WGS) entry which is preliminary data.</text>
</comment>
<evidence type="ECO:0000313" key="9">
    <source>
        <dbReference type="Proteomes" id="UP001162162"/>
    </source>
</evidence>
<keyword evidence="3 7" id="KW-1133">Transmembrane helix</keyword>
<evidence type="ECO:0008006" key="10">
    <source>
        <dbReference type="Google" id="ProtNLM"/>
    </source>
</evidence>
<feature type="transmembrane region" description="Helical" evidence="7">
    <location>
        <begin position="312"/>
        <end position="329"/>
    </location>
</feature>
<feature type="transmembrane region" description="Helical" evidence="7">
    <location>
        <begin position="400"/>
        <end position="419"/>
    </location>
</feature>
<evidence type="ECO:0000313" key="8">
    <source>
        <dbReference type="EMBL" id="KAJ8938160.1"/>
    </source>
</evidence>
<dbReference type="AlphaFoldDB" id="A0AAV8XI46"/>
<keyword evidence="5" id="KW-1015">Disulfide bond</keyword>
<name>A0AAV8XI46_9CUCU</name>
<keyword evidence="4 7" id="KW-0472">Membrane</keyword>
<feature type="transmembrane region" description="Helical" evidence="7">
    <location>
        <begin position="341"/>
        <end position="359"/>
    </location>
</feature>
<dbReference type="InterPro" id="IPR049680">
    <property type="entry name" value="FLVCR1-2_SLC49-like"/>
</dbReference>
<dbReference type="Proteomes" id="UP001162162">
    <property type="component" value="Unassembled WGS sequence"/>
</dbReference>
<evidence type="ECO:0000256" key="4">
    <source>
        <dbReference type="ARBA" id="ARBA00023136"/>
    </source>
</evidence>
<dbReference type="PANTHER" id="PTHR10924:SF4">
    <property type="entry name" value="GH15861P"/>
    <property type="match status" value="1"/>
</dbReference>
<dbReference type="GO" id="GO:0016020">
    <property type="term" value="C:membrane"/>
    <property type="evidence" value="ECO:0007669"/>
    <property type="project" value="UniProtKB-SubCell"/>
</dbReference>
<dbReference type="InterPro" id="IPR036259">
    <property type="entry name" value="MFS_trans_sf"/>
</dbReference>
<evidence type="ECO:0000256" key="3">
    <source>
        <dbReference type="ARBA" id="ARBA00022989"/>
    </source>
</evidence>
<evidence type="ECO:0000256" key="6">
    <source>
        <dbReference type="SAM" id="MobiDB-lite"/>
    </source>
</evidence>
<dbReference type="Gene3D" id="1.20.1250.20">
    <property type="entry name" value="MFS general substrate transporter like domains"/>
    <property type="match status" value="2"/>
</dbReference>
<keyword evidence="9" id="KW-1185">Reference proteome</keyword>